<dbReference type="Pfam" id="PF14226">
    <property type="entry name" value="DIOX_N"/>
    <property type="match status" value="1"/>
</dbReference>
<keyword evidence="6" id="KW-1185">Reference proteome</keyword>
<reference evidence="5" key="1">
    <citation type="journal article" date="2023" name="Science">
        <title>Elucidation of the pathway for biosynthesis of saponin adjuvants from the soapbark tree.</title>
        <authorList>
            <person name="Reed J."/>
            <person name="Orme A."/>
            <person name="El-Demerdash A."/>
            <person name="Owen C."/>
            <person name="Martin L.B.B."/>
            <person name="Misra R.C."/>
            <person name="Kikuchi S."/>
            <person name="Rejzek M."/>
            <person name="Martin A.C."/>
            <person name="Harkess A."/>
            <person name="Leebens-Mack J."/>
            <person name="Louveau T."/>
            <person name="Stephenson M.J."/>
            <person name="Osbourn A."/>
        </authorList>
    </citation>
    <scope>NUCLEOTIDE SEQUENCE</scope>
    <source>
        <strain evidence="5">S10</strain>
    </source>
</reference>
<gene>
    <name evidence="5" type="ORF">O6P43_006915</name>
</gene>
<evidence type="ECO:0000256" key="3">
    <source>
        <dbReference type="ARBA" id="ARBA00023004"/>
    </source>
</evidence>
<evidence type="ECO:0000313" key="6">
    <source>
        <dbReference type="Proteomes" id="UP001163823"/>
    </source>
</evidence>
<dbReference type="SUPFAM" id="SSF51197">
    <property type="entry name" value="Clavaminate synthase-like"/>
    <property type="match status" value="1"/>
</dbReference>
<dbReference type="GO" id="GO:0031418">
    <property type="term" value="F:L-ascorbic acid binding"/>
    <property type="evidence" value="ECO:0007669"/>
    <property type="project" value="UniProtKB-KW"/>
</dbReference>
<evidence type="ECO:0000256" key="2">
    <source>
        <dbReference type="ARBA" id="ARBA00022896"/>
    </source>
</evidence>
<name>A0AAD7VIY5_QUISA</name>
<dbReference type="Proteomes" id="UP001163823">
    <property type="component" value="Chromosome 3"/>
</dbReference>
<accession>A0AAD7VIY5</accession>
<keyword evidence="1" id="KW-0479">Metal-binding</keyword>
<dbReference type="InterPro" id="IPR050295">
    <property type="entry name" value="Plant_2OG-oxidoreductases"/>
</dbReference>
<dbReference type="InterPro" id="IPR027443">
    <property type="entry name" value="IPNS-like_sf"/>
</dbReference>
<dbReference type="InterPro" id="IPR026992">
    <property type="entry name" value="DIOX_N"/>
</dbReference>
<sequence>MAKLVSSWYNVVKILPENYIFPPESRPGNITVPFASNIPVIDLSEADRTNTIQKILKAGEEFGFFQVINHGVSENSVNKAMKVFKEFFEMPVEDKESLYSEDNSENCRVYTSTVSYATEEFHRWRDNLRHQCHPVEKYQRFWPEKPTRYQEYVGECSIQVKQLASRILELISEGLGIRSGYFDGELSESVLLSVNHYPPCPATKFDMGNFQAL</sequence>
<comment type="caution">
    <text evidence="5">The sequence shown here is derived from an EMBL/GenBank/DDBJ whole genome shotgun (WGS) entry which is preliminary data.</text>
</comment>
<dbReference type="AlphaFoldDB" id="A0AAD7VIY5"/>
<organism evidence="5 6">
    <name type="scientific">Quillaja saponaria</name>
    <name type="common">Soap bark tree</name>
    <dbReference type="NCBI Taxonomy" id="32244"/>
    <lineage>
        <taxon>Eukaryota</taxon>
        <taxon>Viridiplantae</taxon>
        <taxon>Streptophyta</taxon>
        <taxon>Embryophyta</taxon>
        <taxon>Tracheophyta</taxon>
        <taxon>Spermatophyta</taxon>
        <taxon>Magnoliopsida</taxon>
        <taxon>eudicotyledons</taxon>
        <taxon>Gunneridae</taxon>
        <taxon>Pentapetalae</taxon>
        <taxon>rosids</taxon>
        <taxon>fabids</taxon>
        <taxon>Fabales</taxon>
        <taxon>Quillajaceae</taxon>
        <taxon>Quillaja</taxon>
    </lineage>
</organism>
<dbReference type="GO" id="GO:0046872">
    <property type="term" value="F:metal ion binding"/>
    <property type="evidence" value="ECO:0007669"/>
    <property type="project" value="UniProtKB-KW"/>
</dbReference>
<dbReference type="PANTHER" id="PTHR47991">
    <property type="entry name" value="OXOGLUTARATE/IRON-DEPENDENT DIOXYGENASE"/>
    <property type="match status" value="1"/>
</dbReference>
<protein>
    <submittedName>
        <fullName evidence="5">Hyoscyamine 6-dioxygenase-like</fullName>
    </submittedName>
</protein>
<dbReference type="Gene3D" id="2.60.120.330">
    <property type="entry name" value="B-lactam Antibiotic, Isopenicillin N Synthase, Chain"/>
    <property type="match status" value="1"/>
</dbReference>
<feature type="domain" description="Non-haem dioxygenase N-terminal" evidence="4">
    <location>
        <begin position="38"/>
        <end position="144"/>
    </location>
</feature>
<evidence type="ECO:0000259" key="4">
    <source>
        <dbReference type="Pfam" id="PF14226"/>
    </source>
</evidence>
<proteinExistence type="predicted"/>
<dbReference type="EMBL" id="JARAOO010000003">
    <property type="protein sequence ID" value="KAJ7977260.1"/>
    <property type="molecule type" value="Genomic_DNA"/>
</dbReference>
<keyword evidence="2" id="KW-0847">Vitamin C</keyword>
<evidence type="ECO:0000256" key="1">
    <source>
        <dbReference type="ARBA" id="ARBA00022723"/>
    </source>
</evidence>
<evidence type="ECO:0000313" key="5">
    <source>
        <dbReference type="EMBL" id="KAJ7977260.1"/>
    </source>
</evidence>
<keyword evidence="3" id="KW-0408">Iron</keyword>